<dbReference type="FunFam" id="3.30.2130.10:FF:000001">
    <property type="entry name" value="Bifunctional aspartokinase/homoserine dehydrogenase"/>
    <property type="match status" value="1"/>
</dbReference>
<dbReference type="Pfam" id="PF00696">
    <property type="entry name" value="AA_kinase"/>
    <property type="match status" value="1"/>
</dbReference>
<dbReference type="InterPro" id="IPR041745">
    <property type="entry name" value="AKiii-LysC-EC"/>
</dbReference>
<dbReference type="UniPathway" id="UPA00051">
    <property type="reaction ID" value="UER00462"/>
</dbReference>
<evidence type="ECO:0000256" key="1">
    <source>
        <dbReference type="ARBA" id="ARBA00004766"/>
    </source>
</evidence>
<proteinExistence type="inferred from homology"/>
<dbReference type="InterPro" id="IPR045865">
    <property type="entry name" value="ACT-like_dom_sf"/>
</dbReference>
<dbReference type="PANTHER" id="PTHR21499">
    <property type="entry name" value="ASPARTATE KINASE"/>
    <property type="match status" value="1"/>
</dbReference>
<evidence type="ECO:0000256" key="9">
    <source>
        <dbReference type="RuleBase" id="RU003448"/>
    </source>
</evidence>
<dbReference type="InterPro" id="IPR042199">
    <property type="entry name" value="AsparK_Bifunc_asparK/hSer_DH"/>
</dbReference>
<dbReference type="InterPro" id="IPR018042">
    <property type="entry name" value="Aspartate_kinase_CS"/>
</dbReference>
<keyword evidence="4 8" id="KW-0547">Nucleotide-binding</keyword>
<dbReference type="InterPro" id="IPR001341">
    <property type="entry name" value="Asp_kinase"/>
</dbReference>
<dbReference type="Pfam" id="PF22468">
    <property type="entry name" value="ACT_9"/>
    <property type="match status" value="1"/>
</dbReference>
<feature type="binding site" evidence="8">
    <location>
        <begin position="263"/>
        <end position="264"/>
    </location>
    <ligand>
        <name>ATP</name>
        <dbReference type="ChEBI" id="CHEBI:30616"/>
    </ligand>
</feature>
<keyword evidence="5 9" id="KW-0418">Kinase</keyword>
<dbReference type="Gene3D" id="3.30.70.260">
    <property type="match status" value="2"/>
</dbReference>
<feature type="binding site" evidence="8">
    <location>
        <begin position="5"/>
        <end position="8"/>
    </location>
    <ligand>
        <name>ATP</name>
        <dbReference type="ChEBI" id="CHEBI:30616"/>
    </ligand>
</feature>
<dbReference type="InterPro" id="IPR036393">
    <property type="entry name" value="AceGlu_kinase-like_sf"/>
</dbReference>
<evidence type="ECO:0000259" key="11">
    <source>
        <dbReference type="Pfam" id="PF00696"/>
    </source>
</evidence>
<dbReference type="Gene3D" id="3.40.1160.10">
    <property type="entry name" value="Acetylglutamate kinase-like"/>
    <property type="match status" value="1"/>
</dbReference>
<dbReference type="SUPFAM" id="SSF53633">
    <property type="entry name" value="Carbamate kinase-like"/>
    <property type="match status" value="1"/>
</dbReference>
<dbReference type="GO" id="GO:0005524">
    <property type="term" value="F:ATP binding"/>
    <property type="evidence" value="ECO:0007669"/>
    <property type="project" value="UniProtKB-KW"/>
</dbReference>
<feature type="binding site" evidence="8">
    <location>
        <position position="43"/>
    </location>
    <ligand>
        <name>substrate</name>
    </ligand>
</feature>
<keyword evidence="6 8" id="KW-0067">ATP-binding</keyword>
<reference evidence="13" key="1">
    <citation type="submission" date="2006-10" db="EMBL/GenBank/DDBJ databases">
        <title>Complete sequence of Solibacter usitatus Ellin6076.</title>
        <authorList>
            <consortium name="US DOE Joint Genome Institute"/>
            <person name="Copeland A."/>
            <person name="Lucas S."/>
            <person name="Lapidus A."/>
            <person name="Barry K."/>
            <person name="Detter J.C."/>
            <person name="Glavina del Rio T."/>
            <person name="Hammon N."/>
            <person name="Israni S."/>
            <person name="Dalin E."/>
            <person name="Tice H."/>
            <person name="Pitluck S."/>
            <person name="Thompson L.S."/>
            <person name="Brettin T."/>
            <person name="Bruce D."/>
            <person name="Han C."/>
            <person name="Tapia R."/>
            <person name="Gilna P."/>
            <person name="Schmutz J."/>
            <person name="Larimer F."/>
            <person name="Land M."/>
            <person name="Hauser L."/>
            <person name="Kyrpides N."/>
            <person name="Mikhailova N."/>
            <person name="Janssen P.H."/>
            <person name="Kuske C.R."/>
            <person name="Richardson P."/>
        </authorList>
    </citation>
    <scope>NUCLEOTIDE SEQUENCE</scope>
    <source>
        <strain evidence="13">Ellin6076</strain>
    </source>
</reference>
<dbReference type="InterPro" id="IPR054352">
    <property type="entry name" value="ACT_Aspartokinase"/>
</dbReference>
<dbReference type="HOGENOM" id="CLU_009116_6_0_0"/>
<feature type="binding site" evidence="8">
    <location>
        <position position="125"/>
    </location>
    <ligand>
        <name>substrate</name>
    </ligand>
</feature>
<dbReference type="AlphaFoldDB" id="Q01R25"/>
<dbReference type="GO" id="GO:0009088">
    <property type="term" value="P:threonine biosynthetic process"/>
    <property type="evidence" value="ECO:0007669"/>
    <property type="project" value="UniProtKB-UniPathway"/>
</dbReference>
<comment type="pathway">
    <text evidence="10">Amino-acid biosynthesis; L-methionine biosynthesis via de novo pathway; L-homoserine from L-aspartate: step 1/3.</text>
</comment>
<dbReference type="KEGG" id="sus:Acid_6982"/>
<evidence type="ECO:0000256" key="5">
    <source>
        <dbReference type="ARBA" id="ARBA00022777"/>
    </source>
</evidence>
<dbReference type="FunCoup" id="Q01R25">
    <property type="interactions" value="428"/>
</dbReference>
<evidence type="ECO:0000256" key="2">
    <source>
        <dbReference type="ARBA" id="ARBA00010122"/>
    </source>
</evidence>
<dbReference type="SUPFAM" id="SSF55021">
    <property type="entry name" value="ACT-like"/>
    <property type="match status" value="2"/>
</dbReference>
<keyword evidence="10" id="KW-0028">Amino-acid biosynthesis</keyword>
<dbReference type="GO" id="GO:0009090">
    <property type="term" value="P:homoserine biosynthetic process"/>
    <property type="evidence" value="ECO:0007669"/>
    <property type="project" value="TreeGrafter"/>
</dbReference>
<dbReference type="CDD" id="cd04258">
    <property type="entry name" value="AAK_AKiii-LysC-EC"/>
    <property type="match status" value="1"/>
</dbReference>
<dbReference type="InterPro" id="IPR001048">
    <property type="entry name" value="Asp/Glu/Uridylate_kinase"/>
</dbReference>
<dbReference type="EC" id="2.7.2.4" evidence="9"/>
<evidence type="ECO:0000256" key="8">
    <source>
        <dbReference type="PIRSR" id="PIRSR000726-1"/>
    </source>
</evidence>
<organism evidence="13">
    <name type="scientific">Solibacter usitatus (strain Ellin6076)</name>
    <dbReference type="NCBI Taxonomy" id="234267"/>
    <lineage>
        <taxon>Bacteria</taxon>
        <taxon>Pseudomonadati</taxon>
        <taxon>Acidobacteriota</taxon>
        <taxon>Terriglobia</taxon>
        <taxon>Bryobacterales</taxon>
        <taxon>Solibacteraceae</taxon>
        <taxon>Candidatus Solibacter</taxon>
    </lineage>
</organism>
<dbReference type="InterPro" id="IPR005260">
    <property type="entry name" value="Asp_kin_monofn"/>
</dbReference>
<protein>
    <recommendedName>
        <fullName evidence="9">Aspartokinase</fullName>
        <ecNumber evidence="9">2.7.2.4</ecNumber>
    </recommendedName>
</protein>
<evidence type="ECO:0000256" key="4">
    <source>
        <dbReference type="ARBA" id="ARBA00022741"/>
    </source>
</evidence>
<comment type="pathway">
    <text evidence="1 10">Amino-acid biosynthesis; L-lysine biosynthesis via DAP pathway; (S)-tetrahydrodipicolinate from L-aspartate: step 1/4.</text>
</comment>
<accession>Q01R25</accession>
<comment type="catalytic activity">
    <reaction evidence="7 9">
        <text>L-aspartate + ATP = 4-phospho-L-aspartate + ADP</text>
        <dbReference type="Rhea" id="RHEA:23776"/>
        <dbReference type="ChEBI" id="CHEBI:29991"/>
        <dbReference type="ChEBI" id="CHEBI:30616"/>
        <dbReference type="ChEBI" id="CHEBI:57535"/>
        <dbReference type="ChEBI" id="CHEBI:456216"/>
        <dbReference type="EC" id="2.7.2.4"/>
    </reaction>
</comment>
<dbReference type="eggNOG" id="COG0527">
    <property type="taxonomic scope" value="Bacteria"/>
</dbReference>
<dbReference type="GO" id="GO:0005829">
    <property type="term" value="C:cytosol"/>
    <property type="evidence" value="ECO:0007669"/>
    <property type="project" value="TreeGrafter"/>
</dbReference>
<dbReference type="Gene3D" id="1.20.120.1320">
    <property type="entry name" value="Aspartokinase, catalytic domain"/>
    <property type="match status" value="1"/>
</dbReference>
<sequence length="463" mass="50605">MIVMKFGGTSVESAAAIERVAGIVRAREARRPVVVVSAMGKTTNKLLAIASAAIAGKRNEYIPQLHDLRDYHSREARLVVPLSERAELDRFLDEHFQELTELVKGLAVLGELTPRSIDAISSYGERLSSYIVTLAFRHFGMAAEHIDSRDVIITDRRHTQAAPNFPETYARLQKTIPPLAAQSVVVMGGFIGSTEDGVTSTLGRGGSDFTAAIVGAGIQAEEIQIWTDVDGMLTADPTILAGGHRVKTISFAEAAELAYFGAKVLHPATVVPAIEKNIPVMILNSRRPEVPGTHITAHTVHCENAVKSIACKRKITTVSIHSTRMLMAHGFLHRIFEIFDRYQTPVDMVATSEVSVSLTIDNTTHIDLVLGELRQFAEATVEHDSVIVCLVGENIRHTPGVARRVFNSLDGINIRMISQGASLLNISFVIAETDLVNAVRLLHEEFFATLDPNVFERKEAVHA</sequence>
<dbReference type="OrthoDB" id="9799110at2"/>
<gene>
    <name evidence="13" type="ordered locus">Acid_6982</name>
</gene>
<feature type="domain" description="Aspartokinase ACT" evidence="12">
    <location>
        <begin position="388"/>
        <end position="446"/>
    </location>
</feature>
<dbReference type="UniPathway" id="UPA00050">
    <property type="reaction ID" value="UER00461"/>
</dbReference>
<dbReference type="PROSITE" id="PS00324">
    <property type="entry name" value="ASPARTOKINASE"/>
    <property type="match status" value="1"/>
</dbReference>
<evidence type="ECO:0000256" key="10">
    <source>
        <dbReference type="RuleBase" id="RU004249"/>
    </source>
</evidence>
<name>Q01R25_SOLUE</name>
<comment type="pathway">
    <text evidence="10">Amino-acid biosynthesis; L-threonine biosynthesis; L-threonine from L-aspartate: step 1/5.</text>
</comment>
<comment type="similarity">
    <text evidence="2 9">Belongs to the aspartokinase family.</text>
</comment>
<dbReference type="EMBL" id="CP000473">
    <property type="protein sequence ID" value="ABJ87895.1"/>
    <property type="molecule type" value="Genomic_DNA"/>
</dbReference>
<dbReference type="PANTHER" id="PTHR21499:SF59">
    <property type="entry name" value="ASPARTOKINASE"/>
    <property type="match status" value="1"/>
</dbReference>
<keyword evidence="3 9" id="KW-0808">Transferase</keyword>
<evidence type="ECO:0000313" key="13">
    <source>
        <dbReference type="EMBL" id="ABJ87895.1"/>
    </source>
</evidence>
<dbReference type="STRING" id="234267.Acid_6982"/>
<dbReference type="CDD" id="cd04912">
    <property type="entry name" value="ACT_AKiii-LysC-EC-like_1"/>
    <property type="match status" value="1"/>
</dbReference>
<dbReference type="NCBIfam" id="TIGR00657">
    <property type="entry name" value="asp_kinases"/>
    <property type="match status" value="1"/>
</dbReference>
<dbReference type="GO" id="GO:0004072">
    <property type="term" value="F:aspartate kinase activity"/>
    <property type="evidence" value="ECO:0007669"/>
    <property type="project" value="UniProtKB-EC"/>
</dbReference>
<dbReference type="UniPathway" id="UPA00034">
    <property type="reaction ID" value="UER00015"/>
</dbReference>
<evidence type="ECO:0000259" key="12">
    <source>
        <dbReference type="Pfam" id="PF22468"/>
    </source>
</evidence>
<evidence type="ECO:0000256" key="3">
    <source>
        <dbReference type="ARBA" id="ARBA00022679"/>
    </source>
</evidence>
<dbReference type="CDD" id="cd04892">
    <property type="entry name" value="ACT_AK-like_2"/>
    <property type="match status" value="1"/>
</dbReference>
<evidence type="ECO:0000256" key="7">
    <source>
        <dbReference type="ARBA" id="ARBA00047872"/>
    </source>
</evidence>
<dbReference type="PIRSF" id="PIRSF000726">
    <property type="entry name" value="Asp_kin"/>
    <property type="match status" value="1"/>
</dbReference>
<feature type="binding site" evidence="8">
    <location>
        <begin position="227"/>
        <end position="228"/>
    </location>
    <ligand>
        <name>ATP</name>
        <dbReference type="ChEBI" id="CHEBI:30616"/>
    </ligand>
</feature>
<dbReference type="GO" id="GO:0009089">
    <property type="term" value="P:lysine biosynthetic process via diaminopimelate"/>
    <property type="evidence" value="ECO:0007669"/>
    <property type="project" value="UniProtKB-UniPathway"/>
</dbReference>
<dbReference type="InParanoid" id="Q01R25"/>
<dbReference type="NCBIfam" id="NF006570">
    <property type="entry name" value="PRK09084.1"/>
    <property type="match status" value="1"/>
</dbReference>
<feature type="domain" description="Aspartate/glutamate/uridylate kinase" evidence="11">
    <location>
        <begin position="1"/>
        <end position="284"/>
    </location>
</feature>
<evidence type="ECO:0000256" key="6">
    <source>
        <dbReference type="ARBA" id="ARBA00022840"/>
    </source>
</evidence>